<dbReference type="AlphaFoldDB" id="A0A382HUW8"/>
<reference evidence="1" key="1">
    <citation type="submission" date="2018-05" db="EMBL/GenBank/DDBJ databases">
        <authorList>
            <person name="Lanie J.A."/>
            <person name="Ng W.-L."/>
            <person name="Kazmierczak K.M."/>
            <person name="Andrzejewski T.M."/>
            <person name="Davidsen T.M."/>
            <person name="Wayne K.J."/>
            <person name="Tettelin H."/>
            <person name="Glass J.I."/>
            <person name="Rusch D."/>
            <person name="Podicherti R."/>
            <person name="Tsui H.-C.T."/>
            <person name="Winkler M.E."/>
        </authorList>
    </citation>
    <scope>NUCLEOTIDE SEQUENCE</scope>
</reference>
<sequence length="100" mass="11306">MGAKFKFDGDKLTEKNRTTTIATVRRDKIYEKTSYMTTANVRGSKIYNGNSTAKVVANVRSGYLCSDNGSSRICKMRDIHNDIEGPGEEIKAALWWYFVN</sequence>
<accession>A0A382HUW8</accession>
<organism evidence="1">
    <name type="scientific">marine metagenome</name>
    <dbReference type="NCBI Taxonomy" id="408172"/>
    <lineage>
        <taxon>unclassified sequences</taxon>
        <taxon>metagenomes</taxon>
        <taxon>ecological metagenomes</taxon>
    </lineage>
</organism>
<evidence type="ECO:0000313" key="1">
    <source>
        <dbReference type="EMBL" id="SVB90969.1"/>
    </source>
</evidence>
<dbReference type="EMBL" id="UINC01063385">
    <property type="protein sequence ID" value="SVB90969.1"/>
    <property type="molecule type" value="Genomic_DNA"/>
</dbReference>
<gene>
    <name evidence="1" type="ORF">METZ01_LOCUS243823</name>
</gene>
<name>A0A382HUW8_9ZZZZ</name>
<proteinExistence type="predicted"/>
<protein>
    <submittedName>
        <fullName evidence="1">Uncharacterized protein</fullName>
    </submittedName>
</protein>